<protein>
    <submittedName>
        <fullName evidence="2">Uncharacterized protein</fullName>
    </submittedName>
</protein>
<evidence type="ECO:0000313" key="2">
    <source>
        <dbReference type="EMBL" id="CAG9317751.1"/>
    </source>
</evidence>
<keyword evidence="3" id="KW-1185">Reference proteome</keyword>
<dbReference type="Proteomes" id="UP001162131">
    <property type="component" value="Unassembled WGS sequence"/>
</dbReference>
<feature type="region of interest" description="Disordered" evidence="1">
    <location>
        <begin position="159"/>
        <end position="178"/>
    </location>
</feature>
<feature type="region of interest" description="Disordered" evidence="1">
    <location>
        <begin position="111"/>
        <end position="150"/>
    </location>
</feature>
<sequence length="239" mass="27155">MGKTLSKNVCGGCTERVQTLETLDEKYQKPQEEEILVNGRTFRELTLLEILKGKEYSTRVTTGYGTDRSMLRDEKSITFSNSQEFPVPKSQQLKTITDVSETQVHPPAPVKFASKQRKRLSPLPETIKTKDKSTQKAASKPKFSARSRSPGCVSVSLYKKTPTKHQATKPKHTRSQSNNFSETTLNILEQLRLQNSILIDDISILDREISRELENKSPLTENFTIDLSPIVRRSRDSNR</sequence>
<comment type="caution">
    <text evidence="2">The sequence shown here is derived from an EMBL/GenBank/DDBJ whole genome shotgun (WGS) entry which is preliminary data.</text>
</comment>
<dbReference type="AlphaFoldDB" id="A0AAU9IQD7"/>
<gene>
    <name evidence="2" type="ORF">BSTOLATCC_MIC18993</name>
</gene>
<evidence type="ECO:0000256" key="1">
    <source>
        <dbReference type="SAM" id="MobiDB-lite"/>
    </source>
</evidence>
<name>A0AAU9IQD7_9CILI</name>
<proteinExistence type="predicted"/>
<reference evidence="2" key="1">
    <citation type="submission" date="2021-09" db="EMBL/GenBank/DDBJ databases">
        <authorList>
            <consortium name="AG Swart"/>
            <person name="Singh M."/>
            <person name="Singh A."/>
            <person name="Seah K."/>
            <person name="Emmerich C."/>
        </authorList>
    </citation>
    <scope>NUCLEOTIDE SEQUENCE</scope>
    <source>
        <strain evidence="2">ATCC30299</strain>
    </source>
</reference>
<feature type="compositionally biased region" description="Basic residues" evidence="1">
    <location>
        <begin position="161"/>
        <end position="174"/>
    </location>
</feature>
<organism evidence="2 3">
    <name type="scientific">Blepharisma stoltei</name>
    <dbReference type="NCBI Taxonomy" id="1481888"/>
    <lineage>
        <taxon>Eukaryota</taxon>
        <taxon>Sar</taxon>
        <taxon>Alveolata</taxon>
        <taxon>Ciliophora</taxon>
        <taxon>Postciliodesmatophora</taxon>
        <taxon>Heterotrichea</taxon>
        <taxon>Heterotrichida</taxon>
        <taxon>Blepharismidae</taxon>
        <taxon>Blepharisma</taxon>
    </lineage>
</organism>
<accession>A0AAU9IQD7</accession>
<evidence type="ECO:0000313" key="3">
    <source>
        <dbReference type="Proteomes" id="UP001162131"/>
    </source>
</evidence>
<dbReference type="EMBL" id="CAJZBQ010000018">
    <property type="protein sequence ID" value="CAG9317751.1"/>
    <property type="molecule type" value="Genomic_DNA"/>
</dbReference>